<dbReference type="EMBL" id="BMAV01003771">
    <property type="protein sequence ID" value="GFY43588.1"/>
    <property type="molecule type" value="Genomic_DNA"/>
</dbReference>
<proteinExistence type="predicted"/>
<reference evidence="2" key="1">
    <citation type="submission" date="2020-08" db="EMBL/GenBank/DDBJ databases">
        <title>Multicomponent nature underlies the extraordinary mechanical properties of spider dragline silk.</title>
        <authorList>
            <person name="Kono N."/>
            <person name="Nakamura H."/>
            <person name="Mori M."/>
            <person name="Yoshida Y."/>
            <person name="Ohtoshi R."/>
            <person name="Malay A.D."/>
            <person name="Moran D.A.P."/>
            <person name="Tomita M."/>
            <person name="Numata K."/>
            <person name="Arakawa K."/>
        </authorList>
    </citation>
    <scope>NUCLEOTIDE SEQUENCE</scope>
</reference>
<dbReference type="AlphaFoldDB" id="A0A8X6WYB2"/>
<evidence type="ECO:0000313" key="2">
    <source>
        <dbReference type="EMBL" id="GFY43588.1"/>
    </source>
</evidence>
<protein>
    <submittedName>
        <fullName evidence="2">Uncharacterized protein</fullName>
    </submittedName>
</protein>
<evidence type="ECO:0000256" key="1">
    <source>
        <dbReference type="SAM" id="MobiDB-lite"/>
    </source>
</evidence>
<feature type="region of interest" description="Disordered" evidence="1">
    <location>
        <begin position="30"/>
        <end position="62"/>
    </location>
</feature>
<accession>A0A8X6WYB2</accession>
<dbReference type="Proteomes" id="UP000886998">
    <property type="component" value="Unassembled WGS sequence"/>
</dbReference>
<organism evidence="2 3">
    <name type="scientific">Trichonephila inaurata madagascariensis</name>
    <dbReference type="NCBI Taxonomy" id="2747483"/>
    <lineage>
        <taxon>Eukaryota</taxon>
        <taxon>Metazoa</taxon>
        <taxon>Ecdysozoa</taxon>
        <taxon>Arthropoda</taxon>
        <taxon>Chelicerata</taxon>
        <taxon>Arachnida</taxon>
        <taxon>Araneae</taxon>
        <taxon>Araneomorphae</taxon>
        <taxon>Entelegynae</taxon>
        <taxon>Araneoidea</taxon>
        <taxon>Nephilidae</taxon>
        <taxon>Trichonephila</taxon>
        <taxon>Trichonephila inaurata</taxon>
    </lineage>
</organism>
<keyword evidence="3" id="KW-1185">Reference proteome</keyword>
<evidence type="ECO:0000313" key="3">
    <source>
        <dbReference type="Proteomes" id="UP000886998"/>
    </source>
</evidence>
<gene>
    <name evidence="2" type="ORF">TNIN_176452</name>
</gene>
<feature type="compositionally biased region" description="Acidic residues" evidence="1">
    <location>
        <begin position="31"/>
        <end position="55"/>
    </location>
</feature>
<comment type="caution">
    <text evidence="2">The sequence shown here is derived from an EMBL/GenBank/DDBJ whole genome shotgun (WGS) entry which is preliminary data.</text>
</comment>
<name>A0A8X6WYB2_9ARAC</name>
<sequence length="95" mass="10986">MFSSFRKNSKVVRKVRSRSQSWAAYSIITDISDENEDHDDDSGDENQECDDDPEAVEPSSGWTNDCIVQCKYCKHYLYPQALKKHIGTQFNYSLL</sequence>